<dbReference type="InterPro" id="IPR037257">
    <property type="entry name" value="T2SS_E_N_sf"/>
</dbReference>
<dbReference type="Proteomes" id="UP000318093">
    <property type="component" value="Unassembled WGS sequence"/>
</dbReference>
<feature type="domain" description="Type II secretion system protein GspE N-terminal" evidence="1">
    <location>
        <begin position="1"/>
        <end position="83"/>
    </location>
</feature>
<dbReference type="SUPFAM" id="SSF160246">
    <property type="entry name" value="EspE N-terminal domain-like"/>
    <property type="match status" value="1"/>
</dbReference>
<dbReference type="AlphaFoldDB" id="A0A537JAH6"/>
<evidence type="ECO:0000313" key="3">
    <source>
        <dbReference type="Proteomes" id="UP000318093"/>
    </source>
</evidence>
<accession>A0A537JAH6</accession>
<reference evidence="2 3" key="1">
    <citation type="journal article" date="2019" name="Nat. Microbiol.">
        <title>Mediterranean grassland soil C-N compound turnover is dependent on rainfall and depth, and is mediated by genomically divergent microorganisms.</title>
        <authorList>
            <person name="Diamond S."/>
            <person name="Andeer P.F."/>
            <person name="Li Z."/>
            <person name="Crits-Christoph A."/>
            <person name="Burstein D."/>
            <person name="Anantharaman K."/>
            <person name="Lane K.R."/>
            <person name="Thomas B.C."/>
            <person name="Pan C."/>
            <person name="Northen T.R."/>
            <person name="Banfield J.F."/>
        </authorList>
    </citation>
    <scope>NUCLEOTIDE SEQUENCE [LARGE SCALE GENOMIC DNA]</scope>
    <source>
        <strain evidence="2">NP_6</strain>
    </source>
</reference>
<protein>
    <recommendedName>
        <fullName evidence="1">Type II secretion system protein GspE N-terminal domain-containing protein</fullName>
    </recommendedName>
</protein>
<name>A0A537JAH6_9BACT</name>
<dbReference type="EMBL" id="VBAN01000253">
    <property type="protein sequence ID" value="TMI80554.1"/>
    <property type="molecule type" value="Genomic_DNA"/>
</dbReference>
<organism evidence="2 3">
    <name type="scientific">Candidatus Segetimicrobium genomatis</name>
    <dbReference type="NCBI Taxonomy" id="2569760"/>
    <lineage>
        <taxon>Bacteria</taxon>
        <taxon>Bacillati</taxon>
        <taxon>Candidatus Sysuimicrobiota</taxon>
        <taxon>Candidatus Sysuimicrobiia</taxon>
        <taxon>Candidatus Sysuimicrobiales</taxon>
        <taxon>Candidatus Segetimicrobiaceae</taxon>
        <taxon>Candidatus Segetimicrobium</taxon>
    </lineage>
</organism>
<dbReference type="Pfam" id="PF05157">
    <property type="entry name" value="MshEN"/>
    <property type="match status" value="1"/>
</dbReference>
<proteinExistence type="predicted"/>
<sequence length="139" mass="15025">IPYVNLSAYPIDEILVRSLPERVIMEHKIVPLARSGDEIHLAMLDPSDIMAVDTVGRFLHGKVRPFLTTESDFSWVVNKYFGVGRKVDESLTEAGPGHEVPEAGAAGTAVGVLEAFDDSPVVRALNTIVQDAVRLGGTD</sequence>
<dbReference type="InterPro" id="IPR007831">
    <property type="entry name" value="T2SS_GspE_N"/>
</dbReference>
<evidence type="ECO:0000313" key="2">
    <source>
        <dbReference type="EMBL" id="TMI80554.1"/>
    </source>
</evidence>
<feature type="non-terminal residue" evidence="2">
    <location>
        <position position="139"/>
    </location>
</feature>
<gene>
    <name evidence="2" type="ORF">E6H03_08175</name>
</gene>
<dbReference type="FunFam" id="3.30.300.160:FF:000002">
    <property type="entry name" value="Type II secretion system protein E"/>
    <property type="match status" value="1"/>
</dbReference>
<comment type="caution">
    <text evidence="2">The sequence shown here is derived from an EMBL/GenBank/DDBJ whole genome shotgun (WGS) entry which is preliminary data.</text>
</comment>
<evidence type="ECO:0000259" key="1">
    <source>
        <dbReference type="Pfam" id="PF05157"/>
    </source>
</evidence>
<dbReference type="Gene3D" id="3.30.300.160">
    <property type="entry name" value="Type II secretion system, protein E, N-terminal domain"/>
    <property type="match status" value="1"/>
</dbReference>
<feature type="non-terminal residue" evidence="2">
    <location>
        <position position="1"/>
    </location>
</feature>